<dbReference type="InterPro" id="IPR016032">
    <property type="entry name" value="Sig_transdc_resp-reg_C-effctor"/>
</dbReference>
<dbReference type="GO" id="GO:0006355">
    <property type="term" value="P:regulation of DNA-templated transcription"/>
    <property type="evidence" value="ECO:0007669"/>
    <property type="project" value="InterPro"/>
</dbReference>
<evidence type="ECO:0000313" key="7">
    <source>
        <dbReference type="Proteomes" id="UP000280197"/>
    </source>
</evidence>
<dbReference type="PROSITE" id="PS50110">
    <property type="entry name" value="RESPONSE_REGULATORY"/>
    <property type="match status" value="1"/>
</dbReference>
<dbReference type="CDD" id="cd17574">
    <property type="entry name" value="REC_OmpR"/>
    <property type="match status" value="1"/>
</dbReference>
<reference evidence="6 7" key="1">
    <citation type="submission" date="2018-12" db="EMBL/GenBank/DDBJ databases">
        <authorList>
            <person name="Li K."/>
        </authorList>
    </citation>
    <scope>NUCLEOTIDE SEQUENCE [LARGE SCALE GENOMIC DNA]</scope>
    <source>
        <strain evidence="7">CR22</strain>
    </source>
</reference>
<evidence type="ECO:0000259" key="4">
    <source>
        <dbReference type="PROSITE" id="PS50110"/>
    </source>
</evidence>
<dbReference type="InterPro" id="IPR001789">
    <property type="entry name" value="Sig_transdc_resp-reg_receiver"/>
</dbReference>
<dbReference type="SMART" id="SM00862">
    <property type="entry name" value="Trans_reg_C"/>
    <property type="match status" value="1"/>
</dbReference>
<evidence type="ECO:0000256" key="1">
    <source>
        <dbReference type="ARBA" id="ARBA00023125"/>
    </source>
</evidence>
<dbReference type="Gene3D" id="3.40.50.2300">
    <property type="match status" value="1"/>
</dbReference>
<dbReference type="Gene3D" id="1.10.10.10">
    <property type="entry name" value="Winged helix-like DNA-binding domain superfamily/Winged helix DNA-binding domain"/>
    <property type="match status" value="1"/>
</dbReference>
<keyword evidence="7" id="KW-1185">Reference proteome</keyword>
<protein>
    <submittedName>
        <fullName evidence="6">Response regulator transcription factor</fullName>
    </submittedName>
</protein>
<dbReference type="KEGG" id="saqu:EJC51_00585"/>
<dbReference type="EMBL" id="CP034463">
    <property type="protein sequence ID" value="AZP14791.1"/>
    <property type="molecule type" value="Genomic_DNA"/>
</dbReference>
<feature type="domain" description="Response regulatory" evidence="4">
    <location>
        <begin position="4"/>
        <end position="117"/>
    </location>
</feature>
<dbReference type="SUPFAM" id="SSF46894">
    <property type="entry name" value="C-terminal effector domain of the bipartite response regulators"/>
    <property type="match status" value="1"/>
</dbReference>
<dbReference type="InterPro" id="IPR001867">
    <property type="entry name" value="OmpR/PhoB-type_DNA-bd"/>
</dbReference>
<dbReference type="RefSeq" id="WP_126269178.1">
    <property type="nucleotide sequence ID" value="NZ_CP034463.1"/>
</dbReference>
<evidence type="ECO:0000256" key="2">
    <source>
        <dbReference type="PROSITE-ProRule" id="PRU00169"/>
    </source>
</evidence>
<evidence type="ECO:0000313" key="6">
    <source>
        <dbReference type="EMBL" id="AZP14791.1"/>
    </source>
</evidence>
<dbReference type="GO" id="GO:0005829">
    <property type="term" value="C:cytosol"/>
    <property type="evidence" value="ECO:0007669"/>
    <property type="project" value="TreeGrafter"/>
</dbReference>
<dbReference type="GO" id="GO:0032993">
    <property type="term" value="C:protein-DNA complex"/>
    <property type="evidence" value="ECO:0007669"/>
    <property type="project" value="TreeGrafter"/>
</dbReference>
<dbReference type="SMART" id="SM00448">
    <property type="entry name" value="REC"/>
    <property type="match status" value="1"/>
</dbReference>
<feature type="DNA-binding region" description="OmpR/PhoB-type" evidence="3">
    <location>
        <begin position="128"/>
        <end position="227"/>
    </location>
</feature>
<dbReference type="CDD" id="cd00383">
    <property type="entry name" value="trans_reg_C"/>
    <property type="match status" value="1"/>
</dbReference>
<evidence type="ECO:0000256" key="3">
    <source>
        <dbReference type="PROSITE-ProRule" id="PRU01091"/>
    </source>
</evidence>
<dbReference type="InterPro" id="IPR039420">
    <property type="entry name" value="WalR-like"/>
</dbReference>
<feature type="domain" description="OmpR/PhoB-type" evidence="5">
    <location>
        <begin position="128"/>
        <end position="227"/>
    </location>
</feature>
<dbReference type="Gene3D" id="6.10.250.690">
    <property type="match status" value="1"/>
</dbReference>
<evidence type="ECO:0000259" key="5">
    <source>
        <dbReference type="PROSITE" id="PS51755"/>
    </source>
</evidence>
<name>A0A3Q9BUK9_9ACTN</name>
<dbReference type="PANTHER" id="PTHR48111">
    <property type="entry name" value="REGULATOR OF RPOS"/>
    <property type="match status" value="1"/>
</dbReference>
<keyword evidence="1 3" id="KW-0238">DNA-binding</keyword>
<dbReference type="Pfam" id="PF00072">
    <property type="entry name" value="Response_reg"/>
    <property type="match status" value="1"/>
</dbReference>
<dbReference type="SUPFAM" id="SSF52172">
    <property type="entry name" value="CheY-like"/>
    <property type="match status" value="1"/>
</dbReference>
<dbReference type="PANTHER" id="PTHR48111:SF59">
    <property type="entry name" value="TRANSCRIPTIONAL REGULATORY PROTEIN BAER"/>
    <property type="match status" value="1"/>
</dbReference>
<organism evidence="6 7">
    <name type="scientific">Streptomyces aquilus</name>
    <dbReference type="NCBI Taxonomy" id="2548456"/>
    <lineage>
        <taxon>Bacteria</taxon>
        <taxon>Bacillati</taxon>
        <taxon>Actinomycetota</taxon>
        <taxon>Actinomycetes</taxon>
        <taxon>Kitasatosporales</taxon>
        <taxon>Streptomycetaceae</taxon>
        <taxon>Streptomyces</taxon>
    </lineage>
</organism>
<dbReference type="GO" id="GO:0000976">
    <property type="term" value="F:transcription cis-regulatory region binding"/>
    <property type="evidence" value="ECO:0007669"/>
    <property type="project" value="TreeGrafter"/>
</dbReference>
<dbReference type="Proteomes" id="UP000280197">
    <property type="component" value="Chromosome"/>
</dbReference>
<dbReference type="InterPro" id="IPR011006">
    <property type="entry name" value="CheY-like_superfamily"/>
</dbReference>
<feature type="modified residue" description="4-aspartylphosphate" evidence="2">
    <location>
        <position position="53"/>
    </location>
</feature>
<accession>A0A3Q9BUK9</accession>
<dbReference type="GO" id="GO:0000156">
    <property type="term" value="F:phosphorelay response regulator activity"/>
    <property type="evidence" value="ECO:0007669"/>
    <property type="project" value="TreeGrafter"/>
</dbReference>
<sequence>MALTVLVVEDEKEIRELLRRYLERAGYGVLTTGSGAEAVRLLGERGIDLTLLDLGLPDVDGDEVLREARERGRVPVVVLTARTTVEDRIHGLRLGADDYVTKPFSPTEVVLRVTAVLQRAGGTAAGAAPVSSYGEGRLRIDEARHEAELDGSSLELTPTEWGLLTALASVPGRVFSRYELVNRVRGYEFTGYERTIDSHVKNLRHKLGGAGSDLVKTVLGVGYRLGWARDT</sequence>
<keyword evidence="2" id="KW-0597">Phosphoprotein</keyword>
<dbReference type="InterPro" id="IPR036388">
    <property type="entry name" value="WH-like_DNA-bd_sf"/>
</dbReference>
<gene>
    <name evidence="6" type="ORF">EJC51_00585</name>
</gene>
<dbReference type="Pfam" id="PF00486">
    <property type="entry name" value="Trans_reg_C"/>
    <property type="match status" value="1"/>
</dbReference>
<dbReference type="AlphaFoldDB" id="A0A3Q9BUK9"/>
<dbReference type="PROSITE" id="PS51755">
    <property type="entry name" value="OMPR_PHOB"/>
    <property type="match status" value="1"/>
</dbReference>
<proteinExistence type="predicted"/>